<evidence type="ECO:0000313" key="2">
    <source>
        <dbReference type="EMBL" id="KAH0963968.1"/>
    </source>
</evidence>
<dbReference type="OrthoDB" id="10441899at2759"/>
<evidence type="ECO:0000313" key="3">
    <source>
        <dbReference type="Proteomes" id="UP000824596"/>
    </source>
</evidence>
<accession>A0A9P8MX80</accession>
<dbReference type="EMBL" id="JAIZPD010000004">
    <property type="protein sequence ID" value="KAH0963968.1"/>
    <property type="molecule type" value="Genomic_DNA"/>
</dbReference>
<keyword evidence="3" id="KW-1185">Reference proteome</keyword>
<reference evidence="2" key="1">
    <citation type="submission" date="2021-09" db="EMBL/GenBank/DDBJ databases">
        <title>A high-quality genome of the endoparasitic fungus Hirsutella rhossiliensis with a comparison of Hirsutella genomes reveals transposable elements contributing to genome size variation.</title>
        <authorList>
            <person name="Lin R."/>
            <person name="Jiao Y."/>
            <person name="Sun X."/>
            <person name="Ling J."/>
            <person name="Xie B."/>
            <person name="Cheng X."/>
        </authorList>
    </citation>
    <scope>NUCLEOTIDE SEQUENCE</scope>
    <source>
        <strain evidence="2">HR02</strain>
    </source>
</reference>
<comment type="caution">
    <text evidence="2">The sequence shown here is derived from an EMBL/GenBank/DDBJ whole genome shotgun (WGS) entry which is preliminary data.</text>
</comment>
<organism evidence="2 3">
    <name type="scientific">Hirsutella rhossiliensis</name>
    <dbReference type="NCBI Taxonomy" id="111463"/>
    <lineage>
        <taxon>Eukaryota</taxon>
        <taxon>Fungi</taxon>
        <taxon>Dikarya</taxon>
        <taxon>Ascomycota</taxon>
        <taxon>Pezizomycotina</taxon>
        <taxon>Sordariomycetes</taxon>
        <taxon>Hypocreomycetidae</taxon>
        <taxon>Hypocreales</taxon>
        <taxon>Ophiocordycipitaceae</taxon>
        <taxon>Hirsutella</taxon>
    </lineage>
</organism>
<dbReference type="Proteomes" id="UP000824596">
    <property type="component" value="Unassembled WGS sequence"/>
</dbReference>
<protein>
    <submittedName>
        <fullName evidence="2">Uncharacterized protein</fullName>
    </submittedName>
</protein>
<sequence>MPPRNRREPVARAGRGGNRNGNDAVNANDDADASADDNANQDGAPKLLKDGNTYIYRRVPFGFPPWYLENRAESATDLWDKLADRYRSMSARVRNMNIAVDQMRGIKRPAKHGDRGDRLFLDKKMQDAADALKEFSDLRRGSPVTLTEKPMHLLGYAEDSLWMALACLCRILEARMPKDLDGPDREWEERLKKLMENPAV</sequence>
<dbReference type="GeneID" id="68353525"/>
<feature type="compositionally biased region" description="Basic and acidic residues" evidence="1">
    <location>
        <begin position="1"/>
        <end position="10"/>
    </location>
</feature>
<proteinExistence type="predicted"/>
<dbReference type="RefSeq" id="XP_044721481.1">
    <property type="nucleotide sequence ID" value="XM_044862867.1"/>
</dbReference>
<name>A0A9P8MX80_9HYPO</name>
<gene>
    <name evidence="2" type="ORF">HRG_04396</name>
</gene>
<evidence type="ECO:0000256" key="1">
    <source>
        <dbReference type="SAM" id="MobiDB-lite"/>
    </source>
</evidence>
<dbReference type="AlphaFoldDB" id="A0A9P8MX80"/>
<feature type="region of interest" description="Disordered" evidence="1">
    <location>
        <begin position="1"/>
        <end position="48"/>
    </location>
</feature>